<gene>
    <name evidence="1" type="ORF">EYF80_054819</name>
</gene>
<dbReference type="EMBL" id="SRLO01001848">
    <property type="protein sequence ID" value="TNN35015.1"/>
    <property type="molecule type" value="Genomic_DNA"/>
</dbReference>
<name>A0A4Z2F1L1_9TELE</name>
<dbReference type="Proteomes" id="UP000314294">
    <property type="component" value="Unassembled WGS sequence"/>
</dbReference>
<keyword evidence="2" id="KW-1185">Reference proteome</keyword>
<proteinExistence type="predicted"/>
<sequence length="118" mass="12869">MASKKSIVSIQSLCSLNNGWANGVSASQWIGPITTPQGKPAKSRGKSRDGWYDVRNVHFNNGWANGASASQWIRPIVTPHKITNTATHDIGRKLFSTTKTTCQATFQGYLYGNDDLAD</sequence>
<reference evidence="1 2" key="1">
    <citation type="submission" date="2019-03" db="EMBL/GenBank/DDBJ databases">
        <title>First draft genome of Liparis tanakae, snailfish: a comprehensive survey of snailfish specific genes.</title>
        <authorList>
            <person name="Kim W."/>
            <person name="Song I."/>
            <person name="Jeong J.-H."/>
            <person name="Kim D."/>
            <person name="Kim S."/>
            <person name="Ryu S."/>
            <person name="Song J.Y."/>
            <person name="Lee S.K."/>
        </authorList>
    </citation>
    <scope>NUCLEOTIDE SEQUENCE [LARGE SCALE GENOMIC DNA]</scope>
    <source>
        <tissue evidence="1">Muscle</tissue>
    </source>
</reference>
<evidence type="ECO:0000313" key="1">
    <source>
        <dbReference type="EMBL" id="TNN35015.1"/>
    </source>
</evidence>
<evidence type="ECO:0000313" key="2">
    <source>
        <dbReference type="Proteomes" id="UP000314294"/>
    </source>
</evidence>
<protein>
    <submittedName>
        <fullName evidence="1">Uncharacterized protein</fullName>
    </submittedName>
</protein>
<accession>A0A4Z2F1L1</accession>
<comment type="caution">
    <text evidence="1">The sequence shown here is derived from an EMBL/GenBank/DDBJ whole genome shotgun (WGS) entry which is preliminary data.</text>
</comment>
<organism evidence="1 2">
    <name type="scientific">Liparis tanakae</name>
    <name type="common">Tanaka's snailfish</name>
    <dbReference type="NCBI Taxonomy" id="230148"/>
    <lineage>
        <taxon>Eukaryota</taxon>
        <taxon>Metazoa</taxon>
        <taxon>Chordata</taxon>
        <taxon>Craniata</taxon>
        <taxon>Vertebrata</taxon>
        <taxon>Euteleostomi</taxon>
        <taxon>Actinopterygii</taxon>
        <taxon>Neopterygii</taxon>
        <taxon>Teleostei</taxon>
        <taxon>Neoteleostei</taxon>
        <taxon>Acanthomorphata</taxon>
        <taxon>Eupercaria</taxon>
        <taxon>Perciformes</taxon>
        <taxon>Cottioidei</taxon>
        <taxon>Cottales</taxon>
        <taxon>Liparidae</taxon>
        <taxon>Liparis</taxon>
    </lineage>
</organism>
<dbReference type="AlphaFoldDB" id="A0A4Z2F1L1"/>